<organism evidence="1 2">
    <name type="scientific">Saccharomonospora viridis</name>
    <dbReference type="NCBI Taxonomy" id="1852"/>
    <lineage>
        <taxon>Bacteria</taxon>
        <taxon>Bacillati</taxon>
        <taxon>Actinomycetota</taxon>
        <taxon>Actinomycetes</taxon>
        <taxon>Pseudonocardiales</taxon>
        <taxon>Pseudonocardiaceae</taxon>
        <taxon>Saccharomonospora</taxon>
    </lineage>
</organism>
<protein>
    <submittedName>
        <fullName evidence="1">Uncharacterized protein</fullName>
    </submittedName>
</protein>
<evidence type="ECO:0000313" key="2">
    <source>
        <dbReference type="Proteomes" id="UP000030848"/>
    </source>
</evidence>
<gene>
    <name evidence="1" type="ORF">MINT15_08320</name>
</gene>
<accession>A0A837DEI5</accession>
<proteinExistence type="predicted"/>
<comment type="caution">
    <text evidence="1">The sequence shown here is derived from an EMBL/GenBank/DDBJ whole genome shotgun (WGS) entry which is preliminary data.</text>
</comment>
<name>A0A837DEI5_9PSEU</name>
<sequence>MLGHRHVRVRLLKRPPASCADVVSPERTSTILLAGNFSRNRPNALCHRYDATCFP</sequence>
<dbReference type="Proteomes" id="UP000030848">
    <property type="component" value="Unassembled WGS sequence"/>
</dbReference>
<dbReference type="AlphaFoldDB" id="A0A837DEI5"/>
<reference evidence="1 2" key="1">
    <citation type="submission" date="2014-10" db="EMBL/GenBank/DDBJ databases">
        <title>Genome sequence of Micropolyspora internatus JCM3315.</title>
        <authorList>
            <person name="Shin S.-K."/>
            <person name="Yi H."/>
        </authorList>
    </citation>
    <scope>NUCLEOTIDE SEQUENCE [LARGE SCALE GENOMIC DNA]</scope>
    <source>
        <strain evidence="1 2">JCM 3315</strain>
    </source>
</reference>
<dbReference type="EMBL" id="JRZE01000002">
    <property type="protein sequence ID" value="KHF45615.1"/>
    <property type="molecule type" value="Genomic_DNA"/>
</dbReference>
<evidence type="ECO:0000313" key="1">
    <source>
        <dbReference type="EMBL" id="KHF45615.1"/>
    </source>
</evidence>